<dbReference type="InterPro" id="IPR024775">
    <property type="entry name" value="DinB-like"/>
</dbReference>
<evidence type="ECO:0000313" key="3">
    <source>
        <dbReference type="Proteomes" id="UP000563898"/>
    </source>
</evidence>
<organism evidence="2 3">
    <name type="scientific">Gordonia polyisoprenivorans</name>
    <dbReference type="NCBI Taxonomy" id="84595"/>
    <lineage>
        <taxon>Bacteria</taxon>
        <taxon>Bacillati</taxon>
        <taxon>Actinomycetota</taxon>
        <taxon>Actinomycetes</taxon>
        <taxon>Mycobacteriales</taxon>
        <taxon>Gordoniaceae</taxon>
        <taxon>Gordonia</taxon>
    </lineage>
</organism>
<dbReference type="AlphaFoldDB" id="A0A846WTF5"/>
<dbReference type="Gene3D" id="1.20.120.450">
    <property type="entry name" value="dinb family like domain"/>
    <property type="match status" value="1"/>
</dbReference>
<sequence>MRATEVLADGFGRVKENVHAVLDGIEELRLSWQPAPGANTIAWLVWHLARVQDAQIADVAGTDQIWTSQGWYERFALPFPPSASGYGQSPDDILRVVGPADLLLGYYDASHDATIEYLARVGDGDLDRVIDDNWDPPVTLGVRLVSILDDDAQHVGQAAYLRGLNVDLG</sequence>
<dbReference type="Pfam" id="PF12867">
    <property type="entry name" value="DinB_2"/>
    <property type="match status" value="1"/>
</dbReference>
<dbReference type="Proteomes" id="UP000563898">
    <property type="component" value="Unassembled WGS sequence"/>
</dbReference>
<accession>A0A846WTF5</accession>
<evidence type="ECO:0000313" key="2">
    <source>
        <dbReference type="EMBL" id="NKY03963.1"/>
    </source>
</evidence>
<dbReference type="InterPro" id="IPR034660">
    <property type="entry name" value="DinB/YfiT-like"/>
</dbReference>
<dbReference type="SUPFAM" id="SSF109854">
    <property type="entry name" value="DinB/YfiT-like putative metalloenzymes"/>
    <property type="match status" value="1"/>
</dbReference>
<dbReference type="OMA" id="WLVWHLT"/>
<feature type="domain" description="DinB-like" evidence="1">
    <location>
        <begin position="13"/>
        <end position="158"/>
    </location>
</feature>
<name>A0A846WTF5_9ACTN</name>
<protein>
    <submittedName>
        <fullName evidence="2">DinB family protein</fullName>
    </submittedName>
</protein>
<gene>
    <name evidence="2" type="ORF">HGA05_20545</name>
</gene>
<dbReference type="EMBL" id="JAAXPC010000013">
    <property type="protein sequence ID" value="NKY03963.1"/>
    <property type="molecule type" value="Genomic_DNA"/>
</dbReference>
<dbReference type="RefSeq" id="WP_006370953.1">
    <property type="nucleotide sequence ID" value="NZ_CP085887.1"/>
</dbReference>
<reference evidence="2 3" key="1">
    <citation type="submission" date="2020-04" db="EMBL/GenBank/DDBJ databases">
        <title>MicrobeNet Type strains.</title>
        <authorList>
            <person name="Nicholson A.C."/>
        </authorList>
    </citation>
    <scope>NUCLEOTIDE SEQUENCE [LARGE SCALE GENOMIC DNA]</scope>
    <source>
        <strain evidence="2 3">ATCC BAA-14</strain>
    </source>
</reference>
<evidence type="ECO:0000259" key="1">
    <source>
        <dbReference type="Pfam" id="PF12867"/>
    </source>
</evidence>
<proteinExistence type="predicted"/>
<dbReference type="GeneID" id="90158499"/>
<comment type="caution">
    <text evidence="2">The sequence shown here is derived from an EMBL/GenBank/DDBJ whole genome shotgun (WGS) entry which is preliminary data.</text>
</comment>
<dbReference type="NCBIfam" id="NF047843">
    <property type="entry name" value="MST_Rv0443"/>
    <property type="match status" value="1"/>
</dbReference>